<keyword evidence="6" id="KW-1185">Reference proteome</keyword>
<feature type="transmembrane region" description="Helical" evidence="4">
    <location>
        <begin position="240"/>
        <end position="258"/>
    </location>
</feature>
<dbReference type="InterPro" id="IPR036157">
    <property type="entry name" value="dUTPase-like_sf"/>
</dbReference>
<dbReference type="EMBL" id="SDPW01000001">
    <property type="protein sequence ID" value="RXZ54738.1"/>
    <property type="molecule type" value="Genomic_DNA"/>
</dbReference>
<dbReference type="OrthoDB" id="2065728at2"/>
<feature type="transmembrane region" description="Helical" evidence="4">
    <location>
        <begin position="175"/>
        <end position="195"/>
    </location>
</feature>
<keyword evidence="3" id="KW-0175">Coiled coil</keyword>
<dbReference type="PANTHER" id="PTHR42680:SF3">
    <property type="entry name" value="DCTP DEAMINASE"/>
    <property type="match status" value="1"/>
</dbReference>
<feature type="coiled-coil region" evidence="3">
    <location>
        <begin position="151"/>
        <end position="178"/>
    </location>
</feature>
<evidence type="ECO:0000313" key="6">
    <source>
        <dbReference type="Proteomes" id="UP000293345"/>
    </source>
</evidence>
<dbReference type="AlphaFoldDB" id="A0A4Q2K2N5"/>
<sequence>MLLGDSDIKKLISDGVLRGAEQGNVGPVSYDLRTHSFYKDNKRLGEITLNPGDSAFVSSIEDIYLPNDIAARVLIKNSRLRQGLTLDAPLYFPGHKTKVFFRITNVSSDSIDLDTGKGIAQIAFEQVDKVQKPYQGAFSDEFDFQGLGDYSNIYKDEIKELEQKKDELKSMERRVYANTLTLMAVFAAIFTLVNINANALSVGSAGMVVINLMVLGGFFSFAGVIGLIVGESSSKVRSGIVLGIGLALVLFGGLLSLLPSACFA</sequence>
<dbReference type="Gene3D" id="2.70.40.10">
    <property type="match status" value="1"/>
</dbReference>
<reference evidence="5 6" key="1">
    <citation type="submission" date="2019-01" db="EMBL/GenBank/DDBJ databases">
        <title>Senegalimassilia sp. nov. KGMB04484 isolated human feces.</title>
        <authorList>
            <person name="Han K.-I."/>
            <person name="Kim J.-S."/>
            <person name="Lee K.C."/>
            <person name="Suh M.K."/>
            <person name="Eom M.K."/>
            <person name="Lee J.H."/>
            <person name="Park S.-H."/>
            <person name="Kang S.W."/>
            <person name="Park J.-E."/>
            <person name="Oh B.S."/>
            <person name="Yu S.Y."/>
            <person name="Choi S.-H."/>
            <person name="Lee D.H."/>
            <person name="Yoon H."/>
            <person name="Kim B.-Y."/>
            <person name="Lee J.H."/>
            <person name="Lee J.-S."/>
        </authorList>
    </citation>
    <scope>NUCLEOTIDE SEQUENCE [LARGE SCALE GENOMIC DNA]</scope>
    <source>
        <strain evidence="5 6">KGMB04484</strain>
    </source>
</reference>
<dbReference type="SUPFAM" id="SSF51283">
    <property type="entry name" value="dUTPase-like"/>
    <property type="match status" value="1"/>
</dbReference>
<evidence type="ECO:0000256" key="3">
    <source>
        <dbReference type="SAM" id="Coils"/>
    </source>
</evidence>
<dbReference type="Pfam" id="PF22769">
    <property type="entry name" value="DCD"/>
    <property type="match status" value="1"/>
</dbReference>
<keyword evidence="4" id="KW-0472">Membrane</keyword>
<dbReference type="InterPro" id="IPR033704">
    <property type="entry name" value="dUTPase_trimeric"/>
</dbReference>
<gene>
    <name evidence="5" type="ORF">ET524_09775</name>
</gene>
<dbReference type="PANTHER" id="PTHR42680">
    <property type="entry name" value="DCTP DEAMINASE"/>
    <property type="match status" value="1"/>
</dbReference>
<keyword evidence="2" id="KW-0546">Nucleotide metabolism</keyword>
<protein>
    <submittedName>
        <fullName evidence="5">Uncharacterized protein</fullName>
    </submittedName>
</protein>
<keyword evidence="4" id="KW-0812">Transmembrane</keyword>
<accession>A0A4Q2K2N5</accession>
<evidence type="ECO:0000313" key="5">
    <source>
        <dbReference type="EMBL" id="RXZ54738.1"/>
    </source>
</evidence>
<keyword evidence="1" id="KW-0378">Hydrolase</keyword>
<evidence type="ECO:0000256" key="1">
    <source>
        <dbReference type="ARBA" id="ARBA00022801"/>
    </source>
</evidence>
<dbReference type="CDD" id="cd07557">
    <property type="entry name" value="trimeric_dUTPase"/>
    <property type="match status" value="1"/>
</dbReference>
<dbReference type="GO" id="GO:0008829">
    <property type="term" value="F:dCTP deaminase activity"/>
    <property type="evidence" value="ECO:0007669"/>
    <property type="project" value="InterPro"/>
</dbReference>
<comment type="caution">
    <text evidence="5">The sequence shown here is derived from an EMBL/GenBank/DDBJ whole genome shotgun (WGS) entry which is preliminary data.</text>
</comment>
<proteinExistence type="predicted"/>
<dbReference type="RefSeq" id="WP_129425409.1">
    <property type="nucleotide sequence ID" value="NZ_SDPW01000001.1"/>
</dbReference>
<dbReference type="Proteomes" id="UP000293345">
    <property type="component" value="Unassembled WGS sequence"/>
</dbReference>
<evidence type="ECO:0000256" key="2">
    <source>
        <dbReference type="ARBA" id="ARBA00023080"/>
    </source>
</evidence>
<dbReference type="InterPro" id="IPR011962">
    <property type="entry name" value="dCTP_deaminase"/>
</dbReference>
<evidence type="ECO:0000256" key="4">
    <source>
        <dbReference type="SAM" id="Phobius"/>
    </source>
</evidence>
<name>A0A4Q2K2N5_9ACTN</name>
<organism evidence="5 6">
    <name type="scientific">Senegalimassilia faecalis</name>
    <dbReference type="NCBI Taxonomy" id="2509433"/>
    <lineage>
        <taxon>Bacteria</taxon>
        <taxon>Bacillati</taxon>
        <taxon>Actinomycetota</taxon>
        <taxon>Coriobacteriia</taxon>
        <taxon>Coriobacteriales</taxon>
        <taxon>Coriobacteriaceae</taxon>
        <taxon>Senegalimassilia</taxon>
    </lineage>
</organism>
<keyword evidence="4" id="KW-1133">Transmembrane helix</keyword>
<dbReference type="GO" id="GO:0006229">
    <property type="term" value="P:dUTP biosynthetic process"/>
    <property type="evidence" value="ECO:0007669"/>
    <property type="project" value="InterPro"/>
</dbReference>
<feature type="transmembrane region" description="Helical" evidence="4">
    <location>
        <begin position="207"/>
        <end position="228"/>
    </location>
</feature>